<dbReference type="EMBL" id="JAWDJX010000052">
    <property type="protein sequence ID" value="KAK3048106.1"/>
    <property type="molecule type" value="Genomic_DNA"/>
</dbReference>
<evidence type="ECO:0000256" key="3">
    <source>
        <dbReference type="ARBA" id="ARBA00023004"/>
    </source>
</evidence>
<dbReference type="Proteomes" id="UP001271007">
    <property type="component" value="Unassembled WGS sequence"/>
</dbReference>
<dbReference type="FunFam" id="1.20.58.480:FF:000005">
    <property type="entry name" value="Indoleamine 2,3-dioxygenase family protein"/>
    <property type="match status" value="1"/>
</dbReference>
<dbReference type="GO" id="GO:0020037">
    <property type="term" value="F:heme binding"/>
    <property type="evidence" value="ECO:0007669"/>
    <property type="project" value="UniProtKB-UniRule"/>
</dbReference>
<gene>
    <name evidence="7" type="ORF">LTR09_010445</name>
</gene>
<comment type="similarity">
    <text evidence="1 5">Belongs to the indoleamine 2,3-dioxygenase family.</text>
</comment>
<dbReference type="SUPFAM" id="SSF140959">
    <property type="entry name" value="Indolic compounds 2,3-dioxygenase-like"/>
    <property type="match status" value="1"/>
</dbReference>
<keyword evidence="8" id="KW-1185">Reference proteome</keyword>
<evidence type="ECO:0000256" key="6">
    <source>
        <dbReference type="SAM" id="MobiDB-lite"/>
    </source>
</evidence>
<evidence type="ECO:0000256" key="2">
    <source>
        <dbReference type="ARBA" id="ARBA00022723"/>
    </source>
</evidence>
<protein>
    <recommendedName>
        <fullName evidence="5">Indoleamine 2,3-dioxygenase</fullName>
        <ecNumber evidence="5">1.13.11.52</ecNumber>
    </recommendedName>
</protein>
<evidence type="ECO:0000313" key="8">
    <source>
        <dbReference type="Proteomes" id="UP001271007"/>
    </source>
</evidence>
<sequence length="508" mass="57547">MSPYIEDNSNVSHGAQNDKLQDTFPHIDADPTALPLSLDPFTITTATGFMPLRPPQVELPLSFIALTKLADEIPVVKLDSSPGLLASYQVGPTIDKHHALPNLVDEIDKLIADDGMPDLAAVTAVFREYAFIASAYLLEPCWERQNTGLEGFGLGRQVLPRCIAGPLVKTAKMYAPIRNDRMSLLTARRLDIHPFMSYAAAYCLFNYRFADPAVGTSKYDNLRLIRAFEQGLDPSSSEAGFILTHLDMVKHSGGLIKGTADILSAIEAGNDRSYVVEGFRTMLETMESIEKSMETMWANSKPKDYNTYRTFIFGISSQPMFPVGVNYEGENDNEPLCFRGANDSIIPLLDSLLEIPMPQNPLTDILKEFRSYRPRPHREFLAYVRRRADELALRDYCCGDVETAVLYLRLLEHVRSFRWRHWLFAREYIIRRTSHPTATGGTPIVTWLPNQLFACLDLMRKVWDNIADEDKQDVPRFVLEMMANVEDQRNKLQKEVDRWCSERGVPAN</sequence>
<dbReference type="PANTHER" id="PTHR28657">
    <property type="entry name" value="INDOLEAMINE 2,3-DIOXYGENASE"/>
    <property type="match status" value="1"/>
</dbReference>
<comment type="catalytic activity">
    <reaction evidence="5">
        <text>L-tryptophan + O2 = N-formyl-L-kynurenine</text>
        <dbReference type="Rhea" id="RHEA:24536"/>
        <dbReference type="ChEBI" id="CHEBI:15379"/>
        <dbReference type="ChEBI" id="CHEBI:57912"/>
        <dbReference type="ChEBI" id="CHEBI:58629"/>
    </reaction>
</comment>
<keyword evidence="4 5" id="KW-0349">Heme</keyword>
<reference evidence="7" key="1">
    <citation type="submission" date="2023-04" db="EMBL/GenBank/DDBJ databases">
        <title>Black Yeasts Isolated from many extreme environments.</title>
        <authorList>
            <person name="Coleine C."/>
            <person name="Stajich J.E."/>
            <person name="Selbmann L."/>
        </authorList>
    </citation>
    <scope>NUCLEOTIDE SEQUENCE</scope>
    <source>
        <strain evidence="7">CCFEE 5312</strain>
    </source>
</reference>
<evidence type="ECO:0000256" key="5">
    <source>
        <dbReference type="RuleBase" id="RU369119"/>
    </source>
</evidence>
<dbReference type="AlphaFoldDB" id="A0AAJ0G5J0"/>
<dbReference type="Pfam" id="PF01231">
    <property type="entry name" value="IDO"/>
    <property type="match status" value="1"/>
</dbReference>
<dbReference type="GO" id="GO:0033754">
    <property type="term" value="F:indoleamine 2,3-dioxygenase activity"/>
    <property type="evidence" value="ECO:0007669"/>
    <property type="project" value="UniProtKB-EC"/>
</dbReference>
<dbReference type="EC" id="1.13.11.52" evidence="5"/>
<dbReference type="Gene3D" id="1.20.58.480">
    <property type="match status" value="1"/>
</dbReference>
<evidence type="ECO:0000313" key="7">
    <source>
        <dbReference type="EMBL" id="KAK3048106.1"/>
    </source>
</evidence>
<keyword evidence="2 4" id="KW-0479">Metal-binding</keyword>
<accession>A0AAJ0G5J0</accession>
<organism evidence="7 8">
    <name type="scientific">Extremus antarcticus</name>
    <dbReference type="NCBI Taxonomy" id="702011"/>
    <lineage>
        <taxon>Eukaryota</taxon>
        <taxon>Fungi</taxon>
        <taxon>Dikarya</taxon>
        <taxon>Ascomycota</taxon>
        <taxon>Pezizomycotina</taxon>
        <taxon>Dothideomycetes</taxon>
        <taxon>Dothideomycetidae</taxon>
        <taxon>Mycosphaerellales</taxon>
        <taxon>Extremaceae</taxon>
        <taxon>Extremus</taxon>
    </lineage>
</organism>
<comment type="function">
    <text evidence="5">Produces N-formyl-kynurenine through the oxidation of tryptophan.</text>
</comment>
<dbReference type="InterPro" id="IPR000898">
    <property type="entry name" value="Indolamine_dOase"/>
</dbReference>
<dbReference type="InterPro" id="IPR037217">
    <property type="entry name" value="Trp/Indoleamine_2_3_dOase-like"/>
</dbReference>
<name>A0AAJ0G5J0_9PEZI</name>
<feature type="binding site" description="proximal binding residue" evidence="4">
    <location>
        <position position="421"/>
    </location>
    <ligand>
        <name>heme b</name>
        <dbReference type="ChEBI" id="CHEBI:60344"/>
    </ligand>
    <ligandPart>
        <name>Fe</name>
        <dbReference type="ChEBI" id="CHEBI:18248"/>
    </ligandPart>
</feature>
<dbReference type="GO" id="GO:0046872">
    <property type="term" value="F:metal ion binding"/>
    <property type="evidence" value="ECO:0007669"/>
    <property type="project" value="UniProtKB-UniRule"/>
</dbReference>
<comment type="caution">
    <text evidence="7">The sequence shown here is derived from an EMBL/GenBank/DDBJ whole genome shotgun (WGS) entry which is preliminary data.</text>
</comment>
<evidence type="ECO:0000256" key="4">
    <source>
        <dbReference type="PIRSR" id="PIRSR600898-1"/>
    </source>
</evidence>
<keyword evidence="5" id="KW-0560">Oxidoreductase</keyword>
<keyword evidence="3 4" id="KW-0408">Iron</keyword>
<evidence type="ECO:0000256" key="1">
    <source>
        <dbReference type="ARBA" id="ARBA00007119"/>
    </source>
</evidence>
<dbReference type="GO" id="GO:0019441">
    <property type="term" value="P:L-tryptophan catabolic process to kynurenine"/>
    <property type="evidence" value="ECO:0007669"/>
    <property type="project" value="UniProtKB-UniRule"/>
</dbReference>
<keyword evidence="5" id="KW-0223">Dioxygenase</keyword>
<proteinExistence type="inferred from homology"/>
<dbReference type="PANTHER" id="PTHR28657:SF3">
    <property type="entry name" value="INDOLEAMINE 2,3-DIOXYGENASE"/>
    <property type="match status" value="1"/>
</dbReference>
<feature type="region of interest" description="Disordered" evidence="6">
    <location>
        <begin position="1"/>
        <end position="26"/>
    </location>
</feature>